<keyword evidence="4" id="KW-1185">Reference proteome</keyword>
<sequence>MLGGDVAQKVSALTLLVQLTVNVLIHILKFLISCPRRAARIKWTVVGTQMLMLISVYIVWIPAQLQVNNTFLALDGVWIKIISVECLFVNGMLGGYLALLAKRRRDTAKGLNYWADCFWKILALVSIMTLTDVINVFAFAFPDRYFYILFQPTMYMVKVFTMMTISEVLCKILYPSDSSEAAYGICEDLDMNVTWDDPEPGSIFGSELLSTSNGLSLAGGGGGNSSSSGGGNGSGGGGQHQQHQQQQQQQPLPANWTPDMNWWPWTTFRTTVTSDHTHAENQPWTGIQKTVETDVRHEWVVLHHREREGSSSLSIRPKTTASGHSTRSSPGGRRPGGS</sequence>
<protein>
    <submittedName>
        <fullName evidence="3">Uncharacterized protein</fullName>
    </submittedName>
</protein>
<reference evidence="3" key="1">
    <citation type="submission" date="2021-01" db="EMBL/GenBank/DDBJ databases">
        <title>Deciphering the adaptive evolutionary patterns associated with biogeogrpahic diversity in the finger millet blast pathogen Magnaporthe oryzae in Eastern Africa.</title>
        <authorList>
            <person name="Onyema G."/>
            <person name="Shittu T.A."/>
            <person name="Dodsworth S."/>
            <person name="Devilliers S."/>
            <person name="Muthumeenakshi S."/>
            <person name="Sreenivasaprasad S."/>
        </authorList>
    </citation>
    <scope>NUCLEOTIDE SEQUENCE</scope>
    <source>
        <strain evidence="3">D15/s37</strain>
    </source>
</reference>
<feature type="transmembrane region" description="Helical" evidence="2">
    <location>
        <begin position="43"/>
        <end position="65"/>
    </location>
</feature>
<feature type="region of interest" description="Disordered" evidence="1">
    <location>
        <begin position="218"/>
        <end position="260"/>
    </location>
</feature>
<evidence type="ECO:0000256" key="1">
    <source>
        <dbReference type="SAM" id="MobiDB-lite"/>
    </source>
</evidence>
<evidence type="ECO:0000313" key="3">
    <source>
        <dbReference type="EMBL" id="KAI6300303.1"/>
    </source>
</evidence>
<feature type="transmembrane region" description="Helical" evidence="2">
    <location>
        <begin position="77"/>
        <end position="100"/>
    </location>
</feature>
<evidence type="ECO:0000313" key="4">
    <source>
        <dbReference type="Proteomes" id="UP001059893"/>
    </source>
</evidence>
<keyword evidence="2" id="KW-0812">Transmembrane</keyword>
<organism evidence="3 4">
    <name type="scientific">Pyricularia grisea</name>
    <name type="common">Crabgrass-specific blast fungus</name>
    <name type="synonym">Magnaporthe grisea</name>
    <dbReference type="NCBI Taxonomy" id="148305"/>
    <lineage>
        <taxon>Eukaryota</taxon>
        <taxon>Fungi</taxon>
        <taxon>Dikarya</taxon>
        <taxon>Ascomycota</taxon>
        <taxon>Pezizomycotina</taxon>
        <taxon>Sordariomycetes</taxon>
        <taxon>Sordariomycetidae</taxon>
        <taxon>Magnaporthales</taxon>
        <taxon>Pyriculariaceae</taxon>
        <taxon>Pyricularia</taxon>
    </lineage>
</organism>
<dbReference type="PANTHER" id="PTHR35179">
    <property type="entry name" value="PROTEIN CBG02620"/>
    <property type="match status" value="1"/>
</dbReference>
<accession>A0ABQ8NT00</accession>
<gene>
    <name evidence="3" type="ORF">MCOR33_003984</name>
</gene>
<dbReference type="EMBL" id="JABSND010000054">
    <property type="protein sequence ID" value="KAI6300303.1"/>
    <property type="molecule type" value="Genomic_DNA"/>
</dbReference>
<feature type="compositionally biased region" description="Gly residues" evidence="1">
    <location>
        <begin position="218"/>
        <end position="239"/>
    </location>
</feature>
<feature type="compositionally biased region" description="Low complexity" evidence="1">
    <location>
        <begin position="240"/>
        <end position="250"/>
    </location>
</feature>
<feature type="region of interest" description="Disordered" evidence="1">
    <location>
        <begin position="305"/>
        <end position="338"/>
    </location>
</feature>
<comment type="caution">
    <text evidence="3">The sequence shown here is derived from an EMBL/GenBank/DDBJ whole genome shotgun (WGS) entry which is preliminary data.</text>
</comment>
<dbReference type="Proteomes" id="UP001059893">
    <property type="component" value="Unassembled WGS sequence"/>
</dbReference>
<dbReference type="PANTHER" id="PTHR35179:SF2">
    <property type="entry name" value="START DOMAIN-CONTAINING PROTEIN"/>
    <property type="match status" value="1"/>
</dbReference>
<keyword evidence="2" id="KW-1133">Transmembrane helix</keyword>
<feature type="compositionally biased region" description="Low complexity" evidence="1">
    <location>
        <begin position="322"/>
        <end position="332"/>
    </location>
</feature>
<feature type="transmembrane region" description="Helical" evidence="2">
    <location>
        <begin position="121"/>
        <end position="141"/>
    </location>
</feature>
<keyword evidence="2" id="KW-0472">Membrane</keyword>
<feature type="compositionally biased region" description="Polar residues" evidence="1">
    <location>
        <begin position="310"/>
        <end position="321"/>
    </location>
</feature>
<name>A0ABQ8NT00_PYRGI</name>
<evidence type="ECO:0000256" key="2">
    <source>
        <dbReference type="SAM" id="Phobius"/>
    </source>
</evidence>
<feature type="transmembrane region" description="Helical" evidence="2">
    <location>
        <begin position="12"/>
        <end position="31"/>
    </location>
</feature>
<proteinExistence type="predicted"/>